<keyword evidence="3" id="KW-1185">Reference proteome</keyword>
<dbReference type="AlphaFoldDB" id="A0A7W9SVP5"/>
<gene>
    <name evidence="2" type="ORF">HNQ39_004620</name>
</gene>
<dbReference type="Proteomes" id="UP000520814">
    <property type="component" value="Unassembled WGS sequence"/>
</dbReference>
<keyword evidence="1" id="KW-0812">Transmembrane</keyword>
<proteinExistence type="predicted"/>
<reference evidence="2 3" key="1">
    <citation type="submission" date="2020-08" db="EMBL/GenBank/DDBJ databases">
        <title>Genomic Encyclopedia of Type Strains, Phase IV (KMG-IV): sequencing the most valuable type-strain genomes for metagenomic binning, comparative biology and taxonomic classification.</title>
        <authorList>
            <person name="Goeker M."/>
        </authorList>
    </citation>
    <scope>NUCLEOTIDE SEQUENCE [LARGE SCALE GENOMIC DNA]</scope>
    <source>
        <strain evidence="2 3">DSM 23562</strain>
    </source>
</reference>
<feature type="transmembrane region" description="Helical" evidence="1">
    <location>
        <begin position="26"/>
        <end position="44"/>
    </location>
</feature>
<dbReference type="RefSeq" id="WP_184202435.1">
    <property type="nucleotide sequence ID" value="NZ_JACHGW010000004.1"/>
</dbReference>
<comment type="caution">
    <text evidence="2">The sequence shown here is derived from an EMBL/GenBank/DDBJ whole genome shotgun (WGS) entry which is preliminary data.</text>
</comment>
<evidence type="ECO:0000256" key="1">
    <source>
        <dbReference type="SAM" id="Phobius"/>
    </source>
</evidence>
<protein>
    <submittedName>
        <fullName evidence="2">Uncharacterized protein</fullName>
    </submittedName>
</protein>
<dbReference type="EMBL" id="JACHGW010000004">
    <property type="protein sequence ID" value="MBB6052799.1"/>
    <property type="molecule type" value="Genomic_DNA"/>
</dbReference>
<sequence>MVQKEARKEETPTELYQRLRRTTAPLLFFLAGIALLGVTLVLKHDELPTVLFRIASLAIFGVYYLYFREARLTLLGRLQAYVTDAPERHDVDWILRLHHSCKPVLPEDGRTQEWCQSALRQLLPRLTSDELRHLSPQSKHSLVLLTRTTLRRDWWEVFFLRPYTEPSNRRIDFGIILLLSLATLRQPGVEREAREILGKVQDERLREAAQEYLSALGRP</sequence>
<evidence type="ECO:0000313" key="3">
    <source>
        <dbReference type="Proteomes" id="UP000520814"/>
    </source>
</evidence>
<feature type="transmembrane region" description="Helical" evidence="1">
    <location>
        <begin position="50"/>
        <end position="67"/>
    </location>
</feature>
<name>A0A7W9SVP5_ARMRO</name>
<organism evidence="2 3">
    <name type="scientific">Armatimonas rosea</name>
    <dbReference type="NCBI Taxonomy" id="685828"/>
    <lineage>
        <taxon>Bacteria</taxon>
        <taxon>Bacillati</taxon>
        <taxon>Armatimonadota</taxon>
        <taxon>Armatimonadia</taxon>
        <taxon>Armatimonadales</taxon>
        <taxon>Armatimonadaceae</taxon>
        <taxon>Armatimonas</taxon>
    </lineage>
</organism>
<keyword evidence="1" id="KW-0472">Membrane</keyword>
<evidence type="ECO:0000313" key="2">
    <source>
        <dbReference type="EMBL" id="MBB6052799.1"/>
    </source>
</evidence>
<keyword evidence="1" id="KW-1133">Transmembrane helix</keyword>
<accession>A0A7W9SVP5</accession>